<dbReference type="Gene3D" id="1.10.1710.10">
    <property type="entry name" value="ProQ/FinO domain"/>
    <property type="match status" value="1"/>
</dbReference>
<gene>
    <name evidence="7" type="ORF">GCM10007878_10770</name>
</gene>
<reference evidence="8" key="1">
    <citation type="journal article" date="2019" name="Int. J. Syst. Evol. Microbiol.">
        <title>The Global Catalogue of Microorganisms (GCM) 10K type strain sequencing project: providing services to taxonomists for standard genome sequencing and annotation.</title>
        <authorList>
            <consortium name="The Broad Institute Genomics Platform"/>
            <consortium name="The Broad Institute Genome Sequencing Center for Infectious Disease"/>
            <person name="Wu L."/>
            <person name="Ma J."/>
        </authorList>
    </citation>
    <scope>NUCLEOTIDE SEQUENCE [LARGE SCALE GENOMIC DNA]</scope>
    <source>
        <strain evidence="8">NBRC 100033</strain>
    </source>
</reference>
<sequence length="244" mass="27369">MSEELELDVDKLLGQLENYASKGLDALGSAKQEIAELEARNAQLNERVAQLETNLASLGARLTQALENPLEADLLSRSDSLMVMIKETLGVSKPGEAQKSIPSAASELDKLNPQQRLQHWIKTYPRAFMPGQPQPLKIGIHEELLAVEGGDMKKIRRALASYVKVPRYLRCMKTGAVRLDLKGNNAGFVTQEEAEFASEHLQKLEDSKKQRDLLKKQQDKERQENLKASRLQNKLSALVEMNKR</sequence>
<name>A0ABQ5ZXB2_9GAMM</name>
<dbReference type="InterPro" id="IPR023529">
    <property type="entry name" value="ProQ"/>
</dbReference>
<evidence type="ECO:0000256" key="1">
    <source>
        <dbReference type="ARBA" id="ARBA00022490"/>
    </source>
</evidence>
<dbReference type="EMBL" id="BSOR01000016">
    <property type="protein sequence ID" value="GLR63642.1"/>
    <property type="molecule type" value="Genomic_DNA"/>
</dbReference>
<evidence type="ECO:0000313" key="8">
    <source>
        <dbReference type="Proteomes" id="UP001156682"/>
    </source>
</evidence>
<evidence type="ECO:0000259" key="6">
    <source>
        <dbReference type="SMART" id="SM00945"/>
    </source>
</evidence>
<dbReference type="PANTHER" id="PTHR38106">
    <property type="entry name" value="RNA CHAPERONE PROQ"/>
    <property type="match status" value="1"/>
</dbReference>
<evidence type="ECO:0000256" key="2">
    <source>
        <dbReference type="ARBA" id="ARBA00022884"/>
    </source>
</evidence>
<organism evidence="7 8">
    <name type="scientific">Marinospirillum insulare</name>
    <dbReference type="NCBI Taxonomy" id="217169"/>
    <lineage>
        <taxon>Bacteria</taxon>
        <taxon>Pseudomonadati</taxon>
        <taxon>Pseudomonadota</taxon>
        <taxon>Gammaproteobacteria</taxon>
        <taxon>Oceanospirillales</taxon>
        <taxon>Oceanospirillaceae</taxon>
        <taxon>Marinospirillum</taxon>
    </lineage>
</organism>
<keyword evidence="2" id="KW-0694">RNA-binding</keyword>
<evidence type="ECO:0000313" key="7">
    <source>
        <dbReference type="EMBL" id="GLR63642.1"/>
    </source>
</evidence>
<dbReference type="RefSeq" id="WP_051610090.1">
    <property type="nucleotide sequence ID" value="NZ_BSOR01000016.1"/>
</dbReference>
<evidence type="ECO:0000256" key="3">
    <source>
        <dbReference type="ARBA" id="ARBA00023186"/>
    </source>
</evidence>
<dbReference type="InterPro" id="IPR016103">
    <property type="entry name" value="ProQ/FinO"/>
</dbReference>
<feature type="compositionally biased region" description="Basic and acidic residues" evidence="5">
    <location>
        <begin position="207"/>
        <end position="227"/>
    </location>
</feature>
<evidence type="ECO:0000256" key="4">
    <source>
        <dbReference type="SAM" id="Coils"/>
    </source>
</evidence>
<dbReference type="SMART" id="SM00945">
    <property type="entry name" value="ProQ"/>
    <property type="match status" value="1"/>
</dbReference>
<evidence type="ECO:0000256" key="5">
    <source>
        <dbReference type="SAM" id="MobiDB-lite"/>
    </source>
</evidence>
<feature type="region of interest" description="Disordered" evidence="5">
    <location>
        <begin position="207"/>
        <end position="229"/>
    </location>
</feature>
<feature type="coiled-coil region" evidence="4">
    <location>
        <begin position="2"/>
        <end position="68"/>
    </location>
</feature>
<protein>
    <recommendedName>
        <fullName evidence="6">ProQ/FinO domain-containing protein</fullName>
    </recommendedName>
</protein>
<dbReference type="Proteomes" id="UP001156682">
    <property type="component" value="Unassembled WGS sequence"/>
</dbReference>
<comment type="caution">
    <text evidence="7">The sequence shown here is derived from an EMBL/GenBank/DDBJ whole genome shotgun (WGS) entry which is preliminary data.</text>
</comment>
<accession>A0ABQ5ZXB2</accession>
<dbReference type="SUPFAM" id="SSF48657">
    <property type="entry name" value="FinO-like"/>
    <property type="match status" value="1"/>
</dbReference>
<keyword evidence="8" id="KW-1185">Reference proteome</keyword>
<keyword evidence="4" id="KW-0175">Coiled coil</keyword>
<dbReference type="Pfam" id="PF04352">
    <property type="entry name" value="ProQ"/>
    <property type="match status" value="1"/>
</dbReference>
<keyword evidence="1" id="KW-0963">Cytoplasm</keyword>
<keyword evidence="3" id="KW-0143">Chaperone</keyword>
<dbReference type="PANTHER" id="PTHR38106:SF1">
    <property type="entry name" value="RNA CHAPERONE PROQ"/>
    <property type="match status" value="1"/>
</dbReference>
<proteinExistence type="predicted"/>
<feature type="domain" description="ProQ/FinO" evidence="6">
    <location>
        <begin position="109"/>
        <end position="220"/>
    </location>
</feature>
<dbReference type="InterPro" id="IPR036442">
    <property type="entry name" value="ProQ/FinO_sf"/>
</dbReference>